<name>A0ACC1BE31_9ROSI</name>
<evidence type="ECO:0000313" key="1">
    <source>
        <dbReference type="EMBL" id="KAJ0097195.1"/>
    </source>
</evidence>
<accession>A0ACC1BE31</accession>
<gene>
    <name evidence="1" type="ORF">Patl1_27299</name>
</gene>
<keyword evidence="2" id="KW-1185">Reference proteome</keyword>
<sequence>MIYGRDDMSLEKVKSNLETREKIDKNLAINEGSNQSVGLFVDRGRANERNSNSGKSSRDWFVTYELVNGSVFLGNDHVCKVVDIGTIQIKMHDRVVRTPSDVKHIPNLQKNLISLGSLEKNGCKFKCEDGVLKFSKGALSVMKAERFGTLYFLQGSTVIGSTTVINSSSDSDNTKLWHMRLGHMSEKGMAALSKRGLLCGQQIGKLEFCEHCVFGK</sequence>
<organism evidence="1 2">
    <name type="scientific">Pistacia atlantica</name>
    <dbReference type="NCBI Taxonomy" id="434234"/>
    <lineage>
        <taxon>Eukaryota</taxon>
        <taxon>Viridiplantae</taxon>
        <taxon>Streptophyta</taxon>
        <taxon>Embryophyta</taxon>
        <taxon>Tracheophyta</taxon>
        <taxon>Spermatophyta</taxon>
        <taxon>Magnoliopsida</taxon>
        <taxon>eudicotyledons</taxon>
        <taxon>Gunneridae</taxon>
        <taxon>Pentapetalae</taxon>
        <taxon>rosids</taxon>
        <taxon>malvids</taxon>
        <taxon>Sapindales</taxon>
        <taxon>Anacardiaceae</taxon>
        <taxon>Pistacia</taxon>
    </lineage>
</organism>
<dbReference type="EMBL" id="CM047901">
    <property type="protein sequence ID" value="KAJ0097195.1"/>
    <property type="molecule type" value="Genomic_DNA"/>
</dbReference>
<dbReference type="Proteomes" id="UP001164250">
    <property type="component" value="Chromosome 5"/>
</dbReference>
<evidence type="ECO:0000313" key="2">
    <source>
        <dbReference type="Proteomes" id="UP001164250"/>
    </source>
</evidence>
<protein>
    <submittedName>
        <fullName evidence="1">Uncharacterized protein</fullName>
    </submittedName>
</protein>
<proteinExistence type="predicted"/>
<comment type="caution">
    <text evidence="1">The sequence shown here is derived from an EMBL/GenBank/DDBJ whole genome shotgun (WGS) entry which is preliminary data.</text>
</comment>
<reference evidence="2" key="1">
    <citation type="journal article" date="2023" name="G3 (Bethesda)">
        <title>Genome assembly and association tests identify interacting loci associated with vigor, precocity, and sex in interspecific pistachio rootstocks.</title>
        <authorList>
            <person name="Palmer W."/>
            <person name="Jacygrad E."/>
            <person name="Sagayaradj S."/>
            <person name="Cavanaugh K."/>
            <person name="Han R."/>
            <person name="Bertier L."/>
            <person name="Beede B."/>
            <person name="Kafkas S."/>
            <person name="Golino D."/>
            <person name="Preece J."/>
            <person name="Michelmore R."/>
        </authorList>
    </citation>
    <scope>NUCLEOTIDE SEQUENCE [LARGE SCALE GENOMIC DNA]</scope>
</reference>